<sequence>MPAYRRIDWPDSGDVIRVRRYPKGQIAEVEPDVDATGLVRMHDRSSMGLSPVGDAQFDVEWERYGQQFWLSPSMLYISCKEFRARWDWELVTRSAANAYDRAHNAAADARFEVNRLTKRRNELREKLAVVQASLGAAEESLAELEAPLPELREAADRQREKSIQRMY</sequence>
<evidence type="ECO:0000313" key="2">
    <source>
        <dbReference type="EMBL" id="MCD5311788.1"/>
    </source>
</evidence>
<dbReference type="EMBL" id="JAJOMB010000005">
    <property type="protein sequence ID" value="MCD5311788.1"/>
    <property type="molecule type" value="Genomic_DNA"/>
</dbReference>
<comment type="caution">
    <text evidence="2">The sequence shown here is derived from an EMBL/GenBank/DDBJ whole genome shotgun (WGS) entry which is preliminary data.</text>
</comment>
<feature type="coiled-coil region" evidence="1">
    <location>
        <begin position="106"/>
        <end position="140"/>
    </location>
</feature>
<protein>
    <submittedName>
        <fullName evidence="2">Uncharacterized protein</fullName>
    </submittedName>
</protein>
<evidence type="ECO:0000313" key="3">
    <source>
        <dbReference type="Proteomes" id="UP001138997"/>
    </source>
</evidence>
<dbReference type="RefSeq" id="WP_231441332.1">
    <property type="nucleotide sequence ID" value="NZ_JAJOMB010000005.1"/>
</dbReference>
<dbReference type="Proteomes" id="UP001138997">
    <property type="component" value="Unassembled WGS sequence"/>
</dbReference>
<reference evidence="2" key="1">
    <citation type="submission" date="2021-11" db="EMBL/GenBank/DDBJ databases">
        <title>Streptomyces corallinus and Kineosporia corallina sp. nov., two new coral-derived marine actinobacteria.</title>
        <authorList>
            <person name="Buangrab K."/>
            <person name="Sutthacheep M."/>
            <person name="Yeemin T."/>
            <person name="Harunari E."/>
            <person name="Igarashi Y."/>
            <person name="Sripreechasak P."/>
            <person name="Kanchanasin P."/>
            <person name="Tanasupawat S."/>
            <person name="Phongsopitanun W."/>
        </authorList>
    </citation>
    <scope>NUCLEOTIDE SEQUENCE</scope>
    <source>
        <strain evidence="2">JCM 31032</strain>
    </source>
</reference>
<accession>A0A9X1SZA1</accession>
<keyword evidence="1" id="KW-0175">Coiled coil</keyword>
<dbReference type="AlphaFoldDB" id="A0A9X1SZA1"/>
<name>A0A9X1SZA1_9ACTN</name>
<evidence type="ECO:0000256" key="1">
    <source>
        <dbReference type="SAM" id="Coils"/>
    </source>
</evidence>
<organism evidence="2 3">
    <name type="scientific">Kineosporia babensis</name>
    <dbReference type="NCBI Taxonomy" id="499548"/>
    <lineage>
        <taxon>Bacteria</taxon>
        <taxon>Bacillati</taxon>
        <taxon>Actinomycetota</taxon>
        <taxon>Actinomycetes</taxon>
        <taxon>Kineosporiales</taxon>
        <taxon>Kineosporiaceae</taxon>
        <taxon>Kineosporia</taxon>
    </lineage>
</organism>
<gene>
    <name evidence="2" type="ORF">LR394_12835</name>
</gene>
<keyword evidence="3" id="KW-1185">Reference proteome</keyword>
<proteinExistence type="predicted"/>